<accession>A0AA40NZM5</accession>
<dbReference type="AlphaFoldDB" id="A0AA40NZM5"/>
<protein>
    <submittedName>
        <fullName evidence="1">Uncharacterized protein</fullName>
    </submittedName>
</protein>
<evidence type="ECO:0000313" key="2">
    <source>
        <dbReference type="Proteomes" id="UP000050523"/>
    </source>
</evidence>
<dbReference type="EMBL" id="LJRO01000458">
    <property type="protein sequence ID" value="KPY92032.1"/>
    <property type="molecule type" value="Genomic_DNA"/>
</dbReference>
<comment type="caution">
    <text evidence="1">The sequence shown here is derived from an EMBL/GenBank/DDBJ whole genome shotgun (WGS) entry which is preliminary data.</text>
</comment>
<name>A0AA40NZM5_9PSED</name>
<evidence type="ECO:0000313" key="1">
    <source>
        <dbReference type="EMBL" id="KPY92032.1"/>
    </source>
</evidence>
<organism evidence="1 2">
    <name type="scientific">Pseudomonas tremae</name>
    <dbReference type="NCBI Taxonomy" id="200454"/>
    <lineage>
        <taxon>Bacteria</taxon>
        <taxon>Pseudomonadati</taxon>
        <taxon>Pseudomonadota</taxon>
        <taxon>Gammaproteobacteria</taxon>
        <taxon>Pseudomonadales</taxon>
        <taxon>Pseudomonadaceae</taxon>
        <taxon>Pseudomonas</taxon>
    </lineage>
</organism>
<sequence length="109" mass="11716">MSASTRKRESGNLGNPVTCNPEIPLEVVQAKAIDWGVTVDAYLLGAARVGQRYAARVFSDMSGVSADGMTVATPPLELVETKSGFKLMRCPSSSDHFVIVSEQRTGDQR</sequence>
<gene>
    <name evidence="1" type="ORF">ALO43_03480</name>
</gene>
<dbReference type="Proteomes" id="UP000050523">
    <property type="component" value="Unassembled WGS sequence"/>
</dbReference>
<proteinExistence type="predicted"/>
<reference evidence="1 2" key="1">
    <citation type="submission" date="2015-09" db="EMBL/GenBank/DDBJ databases">
        <title>Genome announcement of multiple Pseudomonas syringae strains.</title>
        <authorList>
            <person name="Thakur S."/>
            <person name="Wang P.W."/>
            <person name="Gong Y."/>
            <person name="Weir B.S."/>
            <person name="Guttman D.S."/>
        </authorList>
    </citation>
    <scope>NUCLEOTIDE SEQUENCE [LARGE SCALE GENOMIC DNA]</scope>
    <source>
        <strain evidence="1 2">ICMP9151</strain>
    </source>
</reference>